<organism evidence="2 3">
    <name type="scientific">Paraburkholderia ultramafica</name>
    <dbReference type="NCBI Taxonomy" id="1544867"/>
    <lineage>
        <taxon>Bacteria</taxon>
        <taxon>Pseudomonadati</taxon>
        <taxon>Pseudomonadota</taxon>
        <taxon>Betaproteobacteria</taxon>
        <taxon>Burkholderiales</taxon>
        <taxon>Burkholderiaceae</taxon>
        <taxon>Paraburkholderia</taxon>
    </lineage>
</organism>
<dbReference type="EMBL" id="CADIKK010000014">
    <property type="protein sequence ID" value="CAB3791166.1"/>
    <property type="molecule type" value="Genomic_DNA"/>
</dbReference>
<keyword evidence="1" id="KW-0472">Membrane</keyword>
<evidence type="ECO:0000256" key="1">
    <source>
        <dbReference type="SAM" id="Phobius"/>
    </source>
</evidence>
<dbReference type="AlphaFoldDB" id="A0A6S7B8Y3"/>
<keyword evidence="1" id="KW-1133">Transmembrane helix</keyword>
<evidence type="ECO:0000313" key="2">
    <source>
        <dbReference type="EMBL" id="CAB3791166.1"/>
    </source>
</evidence>
<accession>A0A6S7B8Y3</accession>
<feature type="transmembrane region" description="Helical" evidence="1">
    <location>
        <begin position="12"/>
        <end position="31"/>
    </location>
</feature>
<evidence type="ECO:0000313" key="3">
    <source>
        <dbReference type="Proteomes" id="UP000494365"/>
    </source>
</evidence>
<name>A0A6S7B8Y3_9BURK</name>
<sequence>MTTDERRPNRPPVAAWSVFVLAVTLFAEMAIELDALEI</sequence>
<gene>
    <name evidence="2" type="ORF">LMG28614_03239</name>
</gene>
<dbReference type="Proteomes" id="UP000494365">
    <property type="component" value="Unassembled WGS sequence"/>
</dbReference>
<proteinExistence type="predicted"/>
<keyword evidence="1" id="KW-0812">Transmembrane</keyword>
<keyword evidence="3" id="KW-1185">Reference proteome</keyword>
<protein>
    <submittedName>
        <fullName evidence="2">Uncharacterized protein</fullName>
    </submittedName>
</protein>
<reference evidence="2 3" key="1">
    <citation type="submission" date="2020-04" db="EMBL/GenBank/DDBJ databases">
        <authorList>
            <person name="De Canck E."/>
        </authorList>
    </citation>
    <scope>NUCLEOTIDE SEQUENCE [LARGE SCALE GENOMIC DNA]</scope>
    <source>
        <strain evidence="2 3">LMG 28614</strain>
    </source>
</reference>